<evidence type="ECO:0000313" key="2">
    <source>
        <dbReference type="EMBL" id="KAK5047952.1"/>
    </source>
</evidence>
<dbReference type="PANTHER" id="PTHR35186">
    <property type="entry name" value="ANK_REP_REGION DOMAIN-CONTAINING PROTEIN"/>
    <property type="match status" value="1"/>
</dbReference>
<organism evidence="2 3">
    <name type="scientific">Exophiala bonariae</name>
    <dbReference type="NCBI Taxonomy" id="1690606"/>
    <lineage>
        <taxon>Eukaryota</taxon>
        <taxon>Fungi</taxon>
        <taxon>Dikarya</taxon>
        <taxon>Ascomycota</taxon>
        <taxon>Pezizomycotina</taxon>
        <taxon>Eurotiomycetes</taxon>
        <taxon>Chaetothyriomycetidae</taxon>
        <taxon>Chaetothyriales</taxon>
        <taxon>Herpotrichiellaceae</taxon>
        <taxon>Exophiala</taxon>
    </lineage>
</organism>
<dbReference type="GeneID" id="89974314"/>
<sequence length="544" mass="61220">MVKYEKAIQGLILRFSVDASLYMHTCERLIRPLMLEVDEWSDLVDDPGGPAWKSEELGHQISERLGTDYMTYIEVAKRLHARLIKFAVNLDLNVSAGLKPKWMTPQAASQSSLQEKFFKRTNQTWRGLKVGFKNGSLMKALEQIELDLTRLDRLLDANEREAPVRLERKRRGNAKIWQTIREAAKNVYGALAAHWQCPPGHHHAASLRLETRKATEIGEAPRFGLIISLDQAGSQVQQLLWRELEIEPQLSASSTQMAPTTAPKLPVGTFKVTFMTATPSITIAQTQTHTSSDGIMGTKIDDLCVWQQTHLLTKDECIGFLEHQLWHHRLFQKKIGHVKPDDLCLLPLRQCATGVGLPSAAPTPFARGLSTKEKYHIATVLASSVLQLANTPWLPGSRLDLEAVFLMDLKQRALTTANPYIRRDFPSVTQAHKKPSTPLIENELVFALGVILIELAYQQPLASFKLPGDVDDNGNDYAHTDLQIATRLVKDLKSMEGEKYADAARKCVKCNFDVHDYSLDNLDFQEQFYTGVVLPLQELRSQLS</sequence>
<dbReference type="EMBL" id="JAVRRD010000023">
    <property type="protein sequence ID" value="KAK5047952.1"/>
    <property type="molecule type" value="Genomic_DNA"/>
</dbReference>
<evidence type="ECO:0000313" key="3">
    <source>
        <dbReference type="Proteomes" id="UP001358417"/>
    </source>
</evidence>
<dbReference type="Pfam" id="PF24476">
    <property type="entry name" value="DUF7580"/>
    <property type="match status" value="1"/>
</dbReference>
<dbReference type="Proteomes" id="UP001358417">
    <property type="component" value="Unassembled WGS sequence"/>
</dbReference>
<name>A0AAV9N2V9_9EURO</name>
<gene>
    <name evidence="2" type="ORF">LTR84_006142</name>
</gene>
<dbReference type="AlphaFoldDB" id="A0AAV9N2V9"/>
<keyword evidence="3" id="KW-1185">Reference proteome</keyword>
<proteinExistence type="predicted"/>
<dbReference type="RefSeq" id="XP_064703458.1">
    <property type="nucleotide sequence ID" value="XM_064849703.1"/>
</dbReference>
<comment type="caution">
    <text evidence="2">The sequence shown here is derived from an EMBL/GenBank/DDBJ whole genome shotgun (WGS) entry which is preliminary data.</text>
</comment>
<reference evidence="2 3" key="1">
    <citation type="submission" date="2023-08" db="EMBL/GenBank/DDBJ databases">
        <title>Black Yeasts Isolated from many extreme environments.</title>
        <authorList>
            <person name="Coleine C."/>
            <person name="Stajich J.E."/>
            <person name="Selbmann L."/>
        </authorList>
    </citation>
    <scope>NUCLEOTIDE SEQUENCE [LARGE SCALE GENOMIC DNA]</scope>
    <source>
        <strain evidence="2 3">CCFEE 5792</strain>
    </source>
</reference>
<dbReference type="InterPro" id="IPR056002">
    <property type="entry name" value="DUF7580"/>
</dbReference>
<protein>
    <recommendedName>
        <fullName evidence="1">DUF7580 domain-containing protein</fullName>
    </recommendedName>
</protein>
<evidence type="ECO:0000259" key="1">
    <source>
        <dbReference type="Pfam" id="PF24476"/>
    </source>
</evidence>
<accession>A0AAV9N2V9</accession>
<feature type="domain" description="DUF7580" evidence="1">
    <location>
        <begin position="178"/>
        <end position="538"/>
    </location>
</feature>
<dbReference type="PANTHER" id="PTHR35186:SF4">
    <property type="entry name" value="PRION-INHIBITION AND PROPAGATION HELO DOMAIN-CONTAINING PROTEIN"/>
    <property type="match status" value="1"/>
</dbReference>